<dbReference type="EMBL" id="SSTE01017007">
    <property type="protein sequence ID" value="KAA0040934.1"/>
    <property type="molecule type" value="Genomic_DNA"/>
</dbReference>
<evidence type="ECO:0000313" key="2">
    <source>
        <dbReference type="EMBL" id="KAA0040934.1"/>
    </source>
</evidence>
<feature type="compositionally biased region" description="Basic and acidic residues" evidence="1">
    <location>
        <begin position="308"/>
        <end position="321"/>
    </location>
</feature>
<dbReference type="PANTHER" id="PTHR33018">
    <property type="entry name" value="OS10G0338966 PROTEIN-RELATED"/>
    <property type="match status" value="1"/>
</dbReference>
<protein>
    <recommendedName>
        <fullName evidence="4">Transposase Tnp1/En/Spm-like domain-containing protein</fullName>
    </recommendedName>
</protein>
<dbReference type="Proteomes" id="UP000321393">
    <property type="component" value="Unassembled WGS sequence"/>
</dbReference>
<proteinExistence type="predicted"/>
<feature type="compositionally biased region" description="Basic and acidic residues" evidence="1">
    <location>
        <begin position="284"/>
        <end position="293"/>
    </location>
</feature>
<dbReference type="AlphaFoldDB" id="A0A5A7TBV0"/>
<dbReference type="PANTHER" id="PTHR33018:SF31">
    <property type="entry name" value="TRANSPOSASE, PTTA_EN_SPM, PLANT"/>
    <property type="match status" value="1"/>
</dbReference>
<organism evidence="2 3">
    <name type="scientific">Cucumis melo var. makuwa</name>
    <name type="common">Oriental melon</name>
    <dbReference type="NCBI Taxonomy" id="1194695"/>
    <lineage>
        <taxon>Eukaryota</taxon>
        <taxon>Viridiplantae</taxon>
        <taxon>Streptophyta</taxon>
        <taxon>Embryophyta</taxon>
        <taxon>Tracheophyta</taxon>
        <taxon>Spermatophyta</taxon>
        <taxon>Magnoliopsida</taxon>
        <taxon>eudicotyledons</taxon>
        <taxon>Gunneridae</taxon>
        <taxon>Pentapetalae</taxon>
        <taxon>rosids</taxon>
        <taxon>fabids</taxon>
        <taxon>Cucurbitales</taxon>
        <taxon>Cucurbitaceae</taxon>
        <taxon>Benincaseae</taxon>
        <taxon>Cucumis</taxon>
    </lineage>
</organism>
<evidence type="ECO:0000256" key="1">
    <source>
        <dbReference type="SAM" id="MobiDB-lite"/>
    </source>
</evidence>
<accession>A0A5A7TBV0</accession>
<sequence length="587" mass="66046">MTLGKQARLEAGCSSIPSTEGVINKGKGTRGPTGITRVSCDGHKRVVEYNELGQPIGESATKLKSFIGTTVRVHVPISYHSWNDVPTELKDKIYELIEKDLEKLKNPQTEYSFIDCEHWNIFVTSRLTEQFEGRERRKNNKYNHQMSRKGYANLTEEIKASTSNGELIDRALVWKKARTTKDGEIPDIDTKEDNLLVSKRASHSMDNVTCDILSQAIGGNDPPGRIRGVGQYVTPSKYFHTAREKRKKVGKEEDYAEERTRMAARILELEVELMKHKRVPEVATKGETDESKIKSQMASKSIDTSDDANDHDAKEENRQVLEDLTIEKKDKVGEENKYVCASIETLTKVKDGTSCRLAIGTKDNVVGAGTIFDYDMDGDNVKVSVDMVTDGNCFVPVPTRECRTMLSQEVGSQLLWPRHLVIPLDKKGFRHFEQEEACLEDNQGMRSGDLVEEIGGIVECGYYVMQFMRDIILSSNRTIIEVMEGSTSTYSQDDLDVHRCLWNGGGKSMFRFINDLGSGERDGGSAKFMFKLNFDFRRGEGVGNWGGGIHLCLIMTLEGGSELLRLEMTWRGGTRGMFMLKLFFDAN</sequence>
<feature type="region of interest" description="Disordered" evidence="1">
    <location>
        <begin position="283"/>
        <end position="321"/>
    </location>
</feature>
<gene>
    <name evidence="2" type="ORF">E6C27_scaffold125G001250</name>
</gene>
<dbReference type="OrthoDB" id="1869436at2759"/>
<reference evidence="2 3" key="1">
    <citation type="submission" date="2019-08" db="EMBL/GenBank/DDBJ databases">
        <title>Draft genome sequences of two oriental melons (Cucumis melo L. var makuwa).</title>
        <authorList>
            <person name="Kwon S.-Y."/>
        </authorList>
    </citation>
    <scope>NUCLEOTIDE SEQUENCE [LARGE SCALE GENOMIC DNA]</scope>
    <source>
        <strain evidence="3">cv. SW 3</strain>
        <tissue evidence="2">Leaf</tissue>
    </source>
</reference>
<dbReference type="Pfam" id="PF03004">
    <property type="entry name" value="Transposase_24"/>
    <property type="match status" value="1"/>
</dbReference>
<comment type="caution">
    <text evidence="2">The sequence shown here is derived from an EMBL/GenBank/DDBJ whole genome shotgun (WGS) entry which is preliminary data.</text>
</comment>
<dbReference type="InterPro" id="IPR004252">
    <property type="entry name" value="Probable_transposase_24"/>
</dbReference>
<evidence type="ECO:0000313" key="3">
    <source>
        <dbReference type="Proteomes" id="UP000321393"/>
    </source>
</evidence>
<name>A0A5A7TBV0_CUCMM</name>
<evidence type="ECO:0008006" key="4">
    <source>
        <dbReference type="Google" id="ProtNLM"/>
    </source>
</evidence>